<evidence type="ECO:0000256" key="2">
    <source>
        <dbReference type="SAM" id="Phobius"/>
    </source>
</evidence>
<accession>A0ABN0RMG4</accession>
<sequence>MKKTFEHNNKLLKILLRENIYFVIGLTIIAPIYYYLKKVEQFVLDFLFVKIMSVFFLIYNLPNFIIYFNYYKENKNTKIKIDTENNSIGIVKNGVSKQYEITEIKSSIYHLGIYYKNRIDNAMRWKMINSDLAYWDLEFNNGDRYYISNLIVDFLHDEPIVENTKYRFRMFQYINKSDSKEALTLKQELEKQKEKSLTEKFVEKFKTKSETELNEILNNKSKYQKETVKAVEIIIGNKNVG</sequence>
<protein>
    <recommendedName>
        <fullName evidence="3">PH domain-containing protein</fullName>
    </recommendedName>
</protein>
<keyword evidence="2" id="KW-1133">Transmembrane helix</keyword>
<keyword evidence="2" id="KW-0472">Membrane</keyword>
<feature type="transmembrane region" description="Helical" evidence="2">
    <location>
        <begin position="48"/>
        <end position="70"/>
    </location>
</feature>
<feature type="domain" description="PH" evidence="3">
    <location>
        <begin position="13"/>
        <end position="153"/>
    </location>
</feature>
<evidence type="ECO:0000256" key="1">
    <source>
        <dbReference type="SAM" id="Coils"/>
    </source>
</evidence>
<keyword evidence="2" id="KW-0812">Transmembrane</keyword>
<evidence type="ECO:0000259" key="3">
    <source>
        <dbReference type="Pfam" id="PF26566"/>
    </source>
</evidence>
<dbReference type="Proteomes" id="UP000019275">
    <property type="component" value="Unassembled WGS sequence"/>
</dbReference>
<keyword evidence="5" id="KW-1185">Reference proteome</keyword>
<feature type="coiled-coil region" evidence="1">
    <location>
        <begin position="175"/>
        <end position="226"/>
    </location>
</feature>
<comment type="caution">
    <text evidence="4">The sequence shown here is derived from an EMBL/GenBank/DDBJ whole genome shotgun (WGS) entry which is preliminary data.</text>
</comment>
<dbReference type="EMBL" id="ARZX01000014">
    <property type="protein sequence ID" value="EWH13088.1"/>
    <property type="molecule type" value="Genomic_DNA"/>
</dbReference>
<dbReference type="RefSeq" id="WP_034645847.1">
    <property type="nucleotide sequence ID" value="NZ_ARZX01000014.1"/>
</dbReference>
<proteinExistence type="predicted"/>
<name>A0ABN0RMG4_9FLAO</name>
<keyword evidence="1" id="KW-0175">Coiled coil</keyword>
<evidence type="ECO:0000313" key="5">
    <source>
        <dbReference type="Proteomes" id="UP000019275"/>
    </source>
</evidence>
<feature type="transmembrane region" description="Helical" evidence="2">
    <location>
        <begin position="20"/>
        <end position="36"/>
    </location>
</feature>
<dbReference type="Pfam" id="PF26566">
    <property type="entry name" value="PH_40"/>
    <property type="match status" value="1"/>
</dbReference>
<organism evidence="4 5">
    <name type="scientific">Cellulophaga geojensis KL-A</name>
    <dbReference type="NCBI Taxonomy" id="1328323"/>
    <lineage>
        <taxon>Bacteria</taxon>
        <taxon>Pseudomonadati</taxon>
        <taxon>Bacteroidota</taxon>
        <taxon>Flavobacteriia</taxon>
        <taxon>Flavobacteriales</taxon>
        <taxon>Flavobacteriaceae</taxon>
        <taxon>Cellulophaga</taxon>
    </lineage>
</organism>
<gene>
    <name evidence="4" type="ORF">KLA_11105</name>
</gene>
<dbReference type="InterPro" id="IPR058916">
    <property type="entry name" value="PH_40"/>
</dbReference>
<evidence type="ECO:0000313" key="4">
    <source>
        <dbReference type="EMBL" id="EWH13088.1"/>
    </source>
</evidence>
<reference evidence="4 5" key="1">
    <citation type="journal article" date="2014" name="Genome Announc.">
        <title>Draft Genome Sequence of the Carrageenan-Degrading Bacterium Cellulophaga sp. Strain KL-A, Isolated from Decaying Marine Algae.</title>
        <authorList>
            <person name="Shan D."/>
            <person name="Ying J."/>
            <person name="Li X."/>
            <person name="Gao Z."/>
            <person name="Wei G."/>
            <person name="Shao Z."/>
        </authorList>
    </citation>
    <scope>NUCLEOTIDE SEQUENCE [LARGE SCALE GENOMIC DNA]</scope>
    <source>
        <strain evidence="4 5">KL-A</strain>
    </source>
</reference>